<reference evidence="3 4" key="1">
    <citation type="submission" date="2019-03" db="EMBL/GenBank/DDBJ databases">
        <title>Genomic Encyclopedia of Type Strains, Phase III (KMG-III): the genomes of soil and plant-associated and newly described type strains.</title>
        <authorList>
            <person name="Whitman W."/>
        </authorList>
    </citation>
    <scope>NUCLEOTIDE SEQUENCE [LARGE SCALE GENOMIC DNA]</scope>
    <source>
        <strain evidence="3 4">VKM Ac-2527</strain>
    </source>
</reference>
<dbReference type="EMBL" id="SNWQ01000008">
    <property type="protein sequence ID" value="TDO48054.1"/>
    <property type="molecule type" value="Genomic_DNA"/>
</dbReference>
<sequence>MTPLSPTQLEFRSAMAKLPAAVNVVTTNGTHGRVGITVSAVCSVTDEPPSVIICLNKSSYTHDIFEANGRVCINVLSADDEELALHFAGVTEVPMDARFGWDRWDHHSEDVPVLRQSLVSLVGHIVQQSDCGSHSVWLVRISRVLQRGETEALVYFQRRFHRV</sequence>
<keyword evidence="4" id="KW-1185">Reference proteome</keyword>
<organism evidence="3 4">
    <name type="scientific">Kribbella caucasensis</name>
    <dbReference type="NCBI Taxonomy" id="2512215"/>
    <lineage>
        <taxon>Bacteria</taxon>
        <taxon>Bacillati</taxon>
        <taxon>Actinomycetota</taxon>
        <taxon>Actinomycetes</taxon>
        <taxon>Propionibacteriales</taxon>
        <taxon>Kribbellaceae</taxon>
        <taxon>Kribbella</taxon>
    </lineage>
</organism>
<dbReference type="Proteomes" id="UP000295388">
    <property type="component" value="Unassembled WGS sequence"/>
</dbReference>
<keyword evidence="1" id="KW-0560">Oxidoreductase</keyword>
<dbReference type="SMART" id="SM00903">
    <property type="entry name" value="Flavin_Reduct"/>
    <property type="match status" value="1"/>
</dbReference>
<accession>A0A4R6KHU2</accession>
<dbReference type="AlphaFoldDB" id="A0A4R6KHU2"/>
<dbReference type="InterPro" id="IPR002563">
    <property type="entry name" value="Flavin_Rdtase-like_dom"/>
</dbReference>
<proteinExistence type="predicted"/>
<evidence type="ECO:0000256" key="1">
    <source>
        <dbReference type="ARBA" id="ARBA00023002"/>
    </source>
</evidence>
<dbReference type="PANTHER" id="PTHR30466:SF1">
    <property type="entry name" value="FMN REDUCTASE (NADH) RUTF"/>
    <property type="match status" value="1"/>
</dbReference>
<protein>
    <submittedName>
        <fullName evidence="3">Flavin reductase (NADH)</fullName>
    </submittedName>
</protein>
<dbReference type="PANTHER" id="PTHR30466">
    <property type="entry name" value="FLAVIN REDUCTASE"/>
    <property type="match status" value="1"/>
</dbReference>
<dbReference type="GO" id="GO:0006208">
    <property type="term" value="P:pyrimidine nucleobase catabolic process"/>
    <property type="evidence" value="ECO:0007669"/>
    <property type="project" value="TreeGrafter"/>
</dbReference>
<dbReference type="InterPro" id="IPR050268">
    <property type="entry name" value="NADH-dep_flavin_reductase"/>
</dbReference>
<dbReference type="InterPro" id="IPR012349">
    <property type="entry name" value="Split_barrel_FMN-bd"/>
</dbReference>
<evidence type="ECO:0000313" key="4">
    <source>
        <dbReference type="Proteomes" id="UP000295388"/>
    </source>
</evidence>
<dbReference type="Gene3D" id="2.30.110.10">
    <property type="entry name" value="Electron Transport, Fmn-binding Protein, Chain A"/>
    <property type="match status" value="1"/>
</dbReference>
<dbReference type="Pfam" id="PF01613">
    <property type="entry name" value="Flavin_Reduct"/>
    <property type="match status" value="1"/>
</dbReference>
<feature type="domain" description="Flavin reductase like" evidence="2">
    <location>
        <begin position="15"/>
        <end position="162"/>
    </location>
</feature>
<evidence type="ECO:0000313" key="3">
    <source>
        <dbReference type="EMBL" id="TDO48054.1"/>
    </source>
</evidence>
<name>A0A4R6KHU2_9ACTN</name>
<dbReference type="SUPFAM" id="SSF50475">
    <property type="entry name" value="FMN-binding split barrel"/>
    <property type="match status" value="1"/>
</dbReference>
<evidence type="ECO:0000259" key="2">
    <source>
        <dbReference type="SMART" id="SM00903"/>
    </source>
</evidence>
<dbReference type="GO" id="GO:0010181">
    <property type="term" value="F:FMN binding"/>
    <property type="evidence" value="ECO:0007669"/>
    <property type="project" value="InterPro"/>
</dbReference>
<gene>
    <name evidence="3" type="ORF">EV643_108371</name>
</gene>
<comment type="caution">
    <text evidence="3">The sequence shown here is derived from an EMBL/GenBank/DDBJ whole genome shotgun (WGS) entry which is preliminary data.</text>
</comment>
<dbReference type="GO" id="GO:0042602">
    <property type="term" value="F:riboflavin reductase (NADPH) activity"/>
    <property type="evidence" value="ECO:0007669"/>
    <property type="project" value="TreeGrafter"/>
</dbReference>